<dbReference type="OrthoDB" id="9815800at2"/>
<reference evidence="2" key="1">
    <citation type="submission" date="2015-08" db="EMBL/GenBank/DDBJ databases">
        <title>Draft genome sequence of Komagataeibacter europaeus CECT 8546 a cellulose producer strain from vinegar produced by the traditional method.</title>
        <authorList>
            <person name="Poehlein A."/>
            <person name="Valera M.J."/>
            <person name="Haack F.S."/>
            <person name="Mas A."/>
            <person name="Daniel R."/>
            <person name="Streit W.R."/>
            <person name="Mateo E."/>
        </authorList>
    </citation>
    <scope>NUCLEOTIDE SEQUENCE [LARGE SCALE GENOMIC DNA]</scope>
    <source>
        <strain evidence="2">CECT 8546</strain>
    </source>
</reference>
<dbReference type="STRING" id="33995.KOEU_24910"/>
<dbReference type="InterPro" id="IPR027587">
    <property type="entry name" value="TrbK"/>
</dbReference>
<keyword evidence="1" id="KW-0472">Membrane</keyword>
<evidence type="ECO:0008006" key="4">
    <source>
        <dbReference type="Google" id="ProtNLM"/>
    </source>
</evidence>
<evidence type="ECO:0000313" key="3">
    <source>
        <dbReference type="Proteomes" id="UP000037566"/>
    </source>
</evidence>
<keyword evidence="1" id="KW-0812">Transmembrane</keyword>
<comment type="caution">
    <text evidence="2">The sequence shown here is derived from an EMBL/GenBank/DDBJ whole genome shotgun (WGS) entry which is preliminary data.</text>
</comment>
<feature type="transmembrane region" description="Helical" evidence="1">
    <location>
        <begin position="12"/>
        <end position="31"/>
    </location>
</feature>
<proteinExistence type="predicted"/>
<sequence>MRGLRLSPPIVFRFVAVGLVVLTLVAASLHLRHVPRDVDVPDLGPPGSRDRLAAGLVRCQALGMKADGDPACAAIWAENRKRFFAPDAAR</sequence>
<dbReference type="Proteomes" id="UP000037566">
    <property type="component" value="Unassembled WGS sequence"/>
</dbReference>
<dbReference type="Pfam" id="PF20084">
    <property type="entry name" value="TrbK"/>
    <property type="match status" value="1"/>
</dbReference>
<dbReference type="PATRIC" id="fig|33995.3.peg.2771"/>
<gene>
    <name evidence="2" type="ORF">KOEU_24910</name>
</gene>
<dbReference type="AlphaFoldDB" id="A0A0M0EGH1"/>
<keyword evidence="1" id="KW-1133">Transmembrane helix</keyword>
<accession>A0A0M0EGH1</accession>
<protein>
    <recommendedName>
        <fullName evidence="4">Conjugative transfer region protein TrbK</fullName>
    </recommendedName>
</protein>
<dbReference type="NCBIfam" id="TIGR04360">
    <property type="entry name" value="other_trbK"/>
    <property type="match status" value="1"/>
</dbReference>
<organism evidence="2 3">
    <name type="scientific">Komagataeibacter europaeus</name>
    <name type="common">Gluconacetobacter europaeus</name>
    <dbReference type="NCBI Taxonomy" id="33995"/>
    <lineage>
        <taxon>Bacteria</taxon>
        <taxon>Pseudomonadati</taxon>
        <taxon>Pseudomonadota</taxon>
        <taxon>Alphaproteobacteria</taxon>
        <taxon>Acetobacterales</taxon>
        <taxon>Acetobacteraceae</taxon>
        <taxon>Komagataeibacter</taxon>
    </lineage>
</organism>
<evidence type="ECO:0000313" key="2">
    <source>
        <dbReference type="EMBL" id="KON64016.1"/>
    </source>
</evidence>
<evidence type="ECO:0000256" key="1">
    <source>
        <dbReference type="SAM" id="Phobius"/>
    </source>
</evidence>
<name>A0A0M0EGH1_KOMEU</name>
<dbReference type="EMBL" id="LHUQ01000016">
    <property type="protein sequence ID" value="KON64016.1"/>
    <property type="molecule type" value="Genomic_DNA"/>
</dbReference>
<keyword evidence="3" id="KW-1185">Reference proteome</keyword>